<keyword evidence="3" id="KW-1185">Reference proteome</keyword>
<dbReference type="EMBL" id="QJJQ01000010">
    <property type="protein sequence ID" value="PXW85581.1"/>
    <property type="molecule type" value="Genomic_DNA"/>
</dbReference>
<proteinExistence type="predicted"/>
<dbReference type="RefSeq" id="WP_110396040.1">
    <property type="nucleotide sequence ID" value="NZ_JBHUHB010000001.1"/>
</dbReference>
<name>A0A2V3VXI2_9BACI</name>
<gene>
    <name evidence="2" type="ORF">DFR56_11081</name>
</gene>
<feature type="transmembrane region" description="Helical" evidence="1">
    <location>
        <begin position="42"/>
        <end position="59"/>
    </location>
</feature>
<sequence>MINVMTFTVLAIFVVIIVIFVIQKFSSNQKLNLTYKTKYKVLFSYIVVLLFATVIYLSFVQPKMAAIKIEEVHAPILYDIVYGEDGQVGELPEQFIKDEWEMEPINHEIEIALTSGMYDAYFSIPVVVEERNDQNQNVKAILYETPTTFLDRDISEQVSLAKLSIEGNQLSFYGEEEYITVYFRAIDKDMTVKQFLASHPYDVGNYFNFEQGEQVLYLSVPKKIKIKADEEFFDIITK</sequence>
<evidence type="ECO:0000313" key="2">
    <source>
        <dbReference type="EMBL" id="PXW85581.1"/>
    </source>
</evidence>
<comment type="caution">
    <text evidence="2">The sequence shown here is derived from an EMBL/GenBank/DDBJ whole genome shotgun (WGS) entry which is preliminary data.</text>
</comment>
<feature type="transmembrane region" description="Helical" evidence="1">
    <location>
        <begin position="6"/>
        <end position="22"/>
    </location>
</feature>
<evidence type="ECO:0000313" key="3">
    <source>
        <dbReference type="Proteomes" id="UP000247978"/>
    </source>
</evidence>
<evidence type="ECO:0000256" key="1">
    <source>
        <dbReference type="SAM" id="Phobius"/>
    </source>
</evidence>
<keyword evidence="1" id="KW-0812">Transmembrane</keyword>
<protein>
    <submittedName>
        <fullName evidence="2">Uncharacterized protein</fullName>
    </submittedName>
</protein>
<keyword evidence="1" id="KW-1133">Transmembrane helix</keyword>
<keyword evidence="1" id="KW-0472">Membrane</keyword>
<dbReference type="AlphaFoldDB" id="A0A2V3VXI2"/>
<dbReference type="OrthoDB" id="2842789at2"/>
<reference evidence="2 3" key="1">
    <citation type="submission" date="2018-05" db="EMBL/GenBank/DDBJ databases">
        <title>Genomic Encyclopedia of Type Strains, Phase IV (KMG-IV): sequencing the most valuable type-strain genomes for metagenomic binning, comparative biology and taxonomic classification.</title>
        <authorList>
            <person name="Goeker M."/>
        </authorList>
    </citation>
    <scope>NUCLEOTIDE SEQUENCE [LARGE SCALE GENOMIC DNA]</scope>
    <source>
        <strain evidence="2 3">DSM 28556</strain>
    </source>
</reference>
<dbReference type="Proteomes" id="UP000247978">
    <property type="component" value="Unassembled WGS sequence"/>
</dbReference>
<accession>A0A2V3VXI2</accession>
<organism evidence="2 3">
    <name type="scientific">Pseudogracilibacillus auburnensis</name>
    <dbReference type="NCBI Taxonomy" id="1494959"/>
    <lineage>
        <taxon>Bacteria</taxon>
        <taxon>Bacillati</taxon>
        <taxon>Bacillota</taxon>
        <taxon>Bacilli</taxon>
        <taxon>Bacillales</taxon>
        <taxon>Bacillaceae</taxon>
        <taxon>Pseudogracilibacillus</taxon>
    </lineage>
</organism>